<dbReference type="AlphaFoldDB" id="A0A2I0W6A8"/>
<proteinExistence type="predicted"/>
<reference evidence="3 4" key="1">
    <citation type="journal article" date="2016" name="Sci. Rep.">
        <title>The Dendrobium catenatum Lindl. genome sequence provides insights into polysaccharide synthase, floral development and adaptive evolution.</title>
        <authorList>
            <person name="Zhang G.Q."/>
            <person name="Xu Q."/>
            <person name="Bian C."/>
            <person name="Tsai W.C."/>
            <person name="Yeh C.M."/>
            <person name="Liu K.W."/>
            <person name="Yoshida K."/>
            <person name="Zhang L.S."/>
            <person name="Chang S.B."/>
            <person name="Chen F."/>
            <person name="Shi Y."/>
            <person name="Su Y.Y."/>
            <person name="Zhang Y.Q."/>
            <person name="Chen L.J."/>
            <person name="Yin Y."/>
            <person name="Lin M."/>
            <person name="Huang H."/>
            <person name="Deng H."/>
            <person name="Wang Z.W."/>
            <person name="Zhu S.L."/>
            <person name="Zhao X."/>
            <person name="Deng C."/>
            <person name="Niu S.C."/>
            <person name="Huang J."/>
            <person name="Wang M."/>
            <person name="Liu G.H."/>
            <person name="Yang H.J."/>
            <person name="Xiao X.J."/>
            <person name="Hsiao Y.Y."/>
            <person name="Wu W.L."/>
            <person name="Chen Y.Y."/>
            <person name="Mitsuda N."/>
            <person name="Ohme-Takagi M."/>
            <person name="Luo Y.B."/>
            <person name="Van de Peer Y."/>
            <person name="Liu Z.J."/>
        </authorList>
    </citation>
    <scope>NUCLEOTIDE SEQUENCE [LARGE SCALE GENOMIC DNA]</scope>
    <source>
        <tissue evidence="3">The whole plant</tissue>
    </source>
</reference>
<dbReference type="GO" id="GO:0015979">
    <property type="term" value="P:photosynthesis"/>
    <property type="evidence" value="ECO:0007669"/>
    <property type="project" value="UniProtKB-KW"/>
</dbReference>
<name>A0A2I0W6A8_9ASPA</name>
<evidence type="ECO:0000313" key="3">
    <source>
        <dbReference type="EMBL" id="PKU71194.1"/>
    </source>
</evidence>
<feature type="region of interest" description="Disordered" evidence="2">
    <location>
        <begin position="78"/>
        <end position="99"/>
    </location>
</feature>
<evidence type="ECO:0000313" key="4">
    <source>
        <dbReference type="Proteomes" id="UP000233837"/>
    </source>
</evidence>
<dbReference type="Proteomes" id="UP000233837">
    <property type="component" value="Unassembled WGS sequence"/>
</dbReference>
<dbReference type="InterPro" id="IPR036376">
    <property type="entry name" value="RuBisCO_lsu_C_sf"/>
</dbReference>
<protein>
    <submittedName>
        <fullName evidence="3">Ribulose bisphosphate carboxylase large chain</fullName>
    </submittedName>
</protein>
<dbReference type="STRING" id="906689.A0A2I0W6A8"/>
<accession>A0A2I0W6A8</accession>
<evidence type="ECO:0000256" key="1">
    <source>
        <dbReference type="ARBA" id="ARBA00022531"/>
    </source>
</evidence>
<gene>
    <name evidence="3" type="primary">rbcL</name>
    <name evidence="3" type="ORF">MA16_Dca014820</name>
</gene>
<keyword evidence="4" id="KW-1185">Reference proteome</keyword>
<organism evidence="3 4">
    <name type="scientific">Dendrobium catenatum</name>
    <dbReference type="NCBI Taxonomy" id="906689"/>
    <lineage>
        <taxon>Eukaryota</taxon>
        <taxon>Viridiplantae</taxon>
        <taxon>Streptophyta</taxon>
        <taxon>Embryophyta</taxon>
        <taxon>Tracheophyta</taxon>
        <taxon>Spermatophyta</taxon>
        <taxon>Magnoliopsida</taxon>
        <taxon>Liliopsida</taxon>
        <taxon>Asparagales</taxon>
        <taxon>Orchidaceae</taxon>
        <taxon>Epidendroideae</taxon>
        <taxon>Malaxideae</taxon>
        <taxon>Dendrobiinae</taxon>
        <taxon>Dendrobium</taxon>
    </lineage>
</organism>
<reference evidence="3 4" key="2">
    <citation type="journal article" date="2017" name="Nature">
        <title>The Apostasia genome and the evolution of orchids.</title>
        <authorList>
            <person name="Zhang G.Q."/>
            <person name="Liu K.W."/>
            <person name="Li Z."/>
            <person name="Lohaus R."/>
            <person name="Hsiao Y.Y."/>
            <person name="Niu S.C."/>
            <person name="Wang J.Y."/>
            <person name="Lin Y.C."/>
            <person name="Xu Q."/>
            <person name="Chen L.J."/>
            <person name="Yoshida K."/>
            <person name="Fujiwara S."/>
            <person name="Wang Z.W."/>
            <person name="Zhang Y.Q."/>
            <person name="Mitsuda N."/>
            <person name="Wang M."/>
            <person name="Liu G.H."/>
            <person name="Pecoraro L."/>
            <person name="Huang H.X."/>
            <person name="Xiao X.J."/>
            <person name="Lin M."/>
            <person name="Wu X.Y."/>
            <person name="Wu W.L."/>
            <person name="Chen Y.Y."/>
            <person name="Chang S.B."/>
            <person name="Sakamoto S."/>
            <person name="Ohme-Takagi M."/>
            <person name="Yagi M."/>
            <person name="Zeng S.J."/>
            <person name="Shen C.Y."/>
            <person name="Yeh C.M."/>
            <person name="Luo Y.B."/>
            <person name="Tsai W.C."/>
            <person name="Van de Peer Y."/>
            <person name="Liu Z.J."/>
        </authorList>
    </citation>
    <scope>NUCLEOTIDE SEQUENCE [LARGE SCALE GENOMIC DNA]</scope>
    <source>
        <tissue evidence="3">The whole plant</tissue>
    </source>
</reference>
<evidence type="ECO:0000256" key="2">
    <source>
        <dbReference type="SAM" id="MobiDB-lite"/>
    </source>
</evidence>
<keyword evidence="1" id="KW-0602">Photosynthesis</keyword>
<sequence>MLDIFPGGAAPGNPHRSNPARGQRPLGSPADRKEVPRALFQGAEVIEKQFDEGTLGHLWENVPNTIANQVALEECVQAHNEGHDPAREGNDIHEPSRWR</sequence>
<dbReference type="PANTHER" id="PTHR47910:SF2">
    <property type="entry name" value="RIBULOSE BISPHOSPHATE CARBOXYLASE LARGE CHAIN, CATALYTIC DOMAIN-CONTAINING PROTEIN"/>
    <property type="match status" value="1"/>
</dbReference>
<dbReference type="SUPFAM" id="SSF51649">
    <property type="entry name" value="RuBisCo, C-terminal domain"/>
    <property type="match status" value="1"/>
</dbReference>
<feature type="region of interest" description="Disordered" evidence="2">
    <location>
        <begin position="1"/>
        <end position="37"/>
    </location>
</feature>
<dbReference type="GO" id="GO:0000287">
    <property type="term" value="F:magnesium ion binding"/>
    <property type="evidence" value="ECO:0007669"/>
    <property type="project" value="InterPro"/>
</dbReference>
<dbReference type="EMBL" id="KZ502884">
    <property type="protein sequence ID" value="PKU71194.1"/>
    <property type="molecule type" value="Genomic_DNA"/>
</dbReference>
<feature type="compositionally biased region" description="Basic and acidic residues" evidence="2">
    <location>
        <begin position="80"/>
        <end position="99"/>
    </location>
</feature>
<dbReference type="PANTHER" id="PTHR47910">
    <property type="entry name" value="RIBULOSE BISPHOSPHATE CARBOXYLASE LARGE CHAIN, CATALYTIC DOMAIN-CONTAINING PROTEIN"/>
    <property type="match status" value="1"/>
</dbReference>